<dbReference type="RefSeq" id="WP_281816999.1">
    <property type="nucleotide sequence ID" value="NZ_BRLB01000010.1"/>
</dbReference>
<proteinExistence type="inferred from homology"/>
<dbReference type="InterPro" id="IPR050738">
    <property type="entry name" value="Sulfatase"/>
</dbReference>
<protein>
    <submittedName>
        <fullName evidence="6">Arylsulfatase</fullName>
    </submittedName>
</protein>
<evidence type="ECO:0000256" key="2">
    <source>
        <dbReference type="ARBA" id="ARBA00022723"/>
    </source>
</evidence>
<organism evidence="6 7">
    <name type="scientific">Vallitalea longa</name>
    <dbReference type="NCBI Taxonomy" id="2936439"/>
    <lineage>
        <taxon>Bacteria</taxon>
        <taxon>Bacillati</taxon>
        <taxon>Bacillota</taxon>
        <taxon>Clostridia</taxon>
        <taxon>Lachnospirales</taxon>
        <taxon>Vallitaleaceae</taxon>
        <taxon>Vallitalea</taxon>
    </lineage>
</organism>
<evidence type="ECO:0000256" key="4">
    <source>
        <dbReference type="ARBA" id="ARBA00022837"/>
    </source>
</evidence>
<sequence length="530" mass="62356">MSKPNILLITTDQQRYDTICAGGYDYMETPNLDRLAKEGCMFTNAYSPNPACIPARHNIVSGLPSKYHSFDDNYFDNSRQMPYDIPTFPELLSNHGYNTVAIGKMHFQPCRRHNGFNRMHIMEEIPEYIMDDDYAQYLRNQGLDYYSSMHGVRHLLYMLPQQSFIPTKHHGSTWVADKTIDVIKENNNKRPFMIWSSFIQPHPPFDVPNEWANIYNDKKLPEYYESITPISALAEENKHIADYPNDEYLERAKQLYYSSISFVDYNIGRILDYLEKTNQLDNTLIIFTSDHGEMLGDNGTFQKFLPYDGSCKIPFIARYKEGLKEGTIDNRFVDLNDLFPTFLDIAEIEYPANYKLPGESIFATNGIKDRDYQYVEHNKGNKRWVSLRNKQYKYNYYYGGGKEELFNLETDPKERINLLVNNNTDITEIKEYLRNKLIQYEKTWWEKGYIANDDFIKLDEYTPKIYRETNFPKHVKNLTDTDKSKLIGMNHEIKEAIKNEHIVDLKELDIATFKEFGRFTDTDIENLLSK</sequence>
<keyword evidence="3" id="KW-0378">Hydrolase</keyword>
<dbReference type="SUPFAM" id="SSF53649">
    <property type="entry name" value="Alkaline phosphatase-like"/>
    <property type="match status" value="1"/>
</dbReference>
<dbReference type="GO" id="GO:0004065">
    <property type="term" value="F:arylsulfatase activity"/>
    <property type="evidence" value="ECO:0007669"/>
    <property type="project" value="TreeGrafter"/>
</dbReference>
<evidence type="ECO:0000259" key="5">
    <source>
        <dbReference type="Pfam" id="PF00884"/>
    </source>
</evidence>
<dbReference type="PANTHER" id="PTHR42693:SF53">
    <property type="entry name" value="ENDO-4-O-SULFATASE"/>
    <property type="match status" value="1"/>
</dbReference>
<dbReference type="InterPro" id="IPR024607">
    <property type="entry name" value="Sulfatase_CS"/>
</dbReference>
<dbReference type="InterPro" id="IPR000917">
    <property type="entry name" value="Sulfatase_N"/>
</dbReference>
<evidence type="ECO:0000313" key="6">
    <source>
        <dbReference type="EMBL" id="GKX30642.1"/>
    </source>
</evidence>
<dbReference type="PROSITE" id="PS00149">
    <property type="entry name" value="SULFATASE_2"/>
    <property type="match status" value="1"/>
</dbReference>
<keyword evidence="4" id="KW-0106">Calcium</keyword>
<dbReference type="EMBL" id="BRLB01000010">
    <property type="protein sequence ID" value="GKX30642.1"/>
    <property type="molecule type" value="Genomic_DNA"/>
</dbReference>
<gene>
    <name evidence="6" type="ORF">SH1V18_31220</name>
</gene>
<name>A0A9W5YBW9_9FIRM</name>
<evidence type="ECO:0000256" key="3">
    <source>
        <dbReference type="ARBA" id="ARBA00022801"/>
    </source>
</evidence>
<reference evidence="6" key="1">
    <citation type="submission" date="2022-06" db="EMBL/GenBank/DDBJ databases">
        <title>Vallitalea longa sp. nov., an anaerobic bacterium isolated from marine sediment.</title>
        <authorList>
            <person name="Hirano S."/>
            <person name="Terahara T."/>
            <person name="Mori K."/>
            <person name="Hamada M."/>
            <person name="Matsumoto R."/>
            <person name="Kobayashi T."/>
        </authorList>
    </citation>
    <scope>NUCLEOTIDE SEQUENCE</scope>
    <source>
        <strain evidence="6">SH18-1</strain>
    </source>
</reference>
<dbReference type="Proteomes" id="UP001144256">
    <property type="component" value="Unassembled WGS sequence"/>
</dbReference>
<dbReference type="InterPro" id="IPR017850">
    <property type="entry name" value="Alkaline_phosphatase_core_sf"/>
</dbReference>
<evidence type="ECO:0000256" key="1">
    <source>
        <dbReference type="ARBA" id="ARBA00008779"/>
    </source>
</evidence>
<evidence type="ECO:0000313" key="7">
    <source>
        <dbReference type="Proteomes" id="UP001144256"/>
    </source>
</evidence>
<feature type="domain" description="Sulfatase N-terminal" evidence="5">
    <location>
        <begin position="4"/>
        <end position="347"/>
    </location>
</feature>
<keyword evidence="2" id="KW-0479">Metal-binding</keyword>
<comment type="caution">
    <text evidence="6">The sequence shown here is derived from an EMBL/GenBank/DDBJ whole genome shotgun (WGS) entry which is preliminary data.</text>
</comment>
<dbReference type="Gene3D" id="3.40.720.10">
    <property type="entry name" value="Alkaline Phosphatase, subunit A"/>
    <property type="match status" value="1"/>
</dbReference>
<keyword evidence="7" id="KW-1185">Reference proteome</keyword>
<dbReference type="GO" id="GO:0046872">
    <property type="term" value="F:metal ion binding"/>
    <property type="evidence" value="ECO:0007669"/>
    <property type="project" value="UniProtKB-KW"/>
</dbReference>
<dbReference type="CDD" id="cd16022">
    <property type="entry name" value="sulfatase_like"/>
    <property type="match status" value="1"/>
</dbReference>
<comment type="similarity">
    <text evidence="1">Belongs to the sulfatase family.</text>
</comment>
<dbReference type="AlphaFoldDB" id="A0A9W5YBW9"/>
<dbReference type="PANTHER" id="PTHR42693">
    <property type="entry name" value="ARYLSULFATASE FAMILY MEMBER"/>
    <property type="match status" value="1"/>
</dbReference>
<dbReference type="Pfam" id="PF00884">
    <property type="entry name" value="Sulfatase"/>
    <property type="match status" value="1"/>
</dbReference>
<accession>A0A9W5YBW9</accession>